<proteinExistence type="inferred from homology"/>
<sequence>MKNIFKSIFCLLAAGSLLTVVSCGDKFLDEVRRTTISTDYLETPEGLYSMSESLYMNFGTLFYAEGYWPFTNAGTDEFMIGGDGASEAYNTYDSRLSSSPTGSANTVKMSWLWDNLYPWISRANTILNNGDRVMGNSPLYNEAMGTAYFTRAYNYLMLVMQYGDVPLVTIAPTSPEREYGRDSKEAVYDLIISDLEKAYELLPETGNMTGKVTKYAAAHYLAKAHLWRASEINDDWNAKYVDEDLEECIKYADIVIAAHPLATRYEDLFADFTGYDTSITETNTEVVFASQKTKNTSIANKNSNNMTLCWFVAPYQNTFLYMERDVAGGRSYPRMKTTPRYAYYLYDLENDSRFWKSFKTTYAVNKADAYSGEDNTYTMPDGTTASVADYFDSNFSAYLGGMYVINRAEYEQKFGLEDVTIGQTPTRPTFTVKDYATNKYIPVVRTLLAYDSNGEAVKTSFSPNKDGTFAPLSKYLDGAVDQYNLANGYRDVIFARSAEDYFFKAEAMIRQGDIDGGLAVLKPLRDRAQFRAGEARDEYHDGGQAFETSAYRTVLTNYTDKSVFYPRNSYFYSVGGWDQDQAYRDGVNAQASVLPDVSSSNYPAEDQYIMNVLAEVNPDYASDQYTRALCFVLNEKSREMYGEFHRWMDLARTKTLEDRLVFNDQAWSTSPKDILGNTEITDENGTTVKYISDYGGNFNPDKHYLRPIPQNFLDLINKDGKPLTTEEKNQMQNPGY</sequence>
<keyword evidence="5" id="KW-0998">Cell outer membrane</keyword>
<evidence type="ECO:0000256" key="3">
    <source>
        <dbReference type="ARBA" id="ARBA00022729"/>
    </source>
</evidence>
<keyword evidence="4" id="KW-0472">Membrane</keyword>
<feature type="signal peptide" evidence="6">
    <location>
        <begin position="1"/>
        <end position="22"/>
    </location>
</feature>
<dbReference type="Pfam" id="PF14322">
    <property type="entry name" value="SusD-like_3"/>
    <property type="match status" value="1"/>
</dbReference>
<dbReference type="EMBL" id="DVLC01000122">
    <property type="protein sequence ID" value="HIT47546.1"/>
    <property type="molecule type" value="Genomic_DNA"/>
</dbReference>
<dbReference type="InterPro" id="IPR012944">
    <property type="entry name" value="SusD_RagB_dom"/>
</dbReference>
<feature type="domain" description="RagB/SusD" evidence="7">
    <location>
        <begin position="629"/>
        <end position="716"/>
    </location>
</feature>
<comment type="similarity">
    <text evidence="2">Belongs to the SusD family.</text>
</comment>
<name>A0A9D1KH94_9BACT</name>
<accession>A0A9D1KH94</accession>
<protein>
    <submittedName>
        <fullName evidence="9">RagB/SusD family nutrient uptake outer membrane protein</fullName>
    </submittedName>
</protein>
<dbReference type="InterPro" id="IPR033985">
    <property type="entry name" value="SusD-like_N"/>
</dbReference>
<dbReference type="PROSITE" id="PS51257">
    <property type="entry name" value="PROKAR_LIPOPROTEIN"/>
    <property type="match status" value="1"/>
</dbReference>
<comment type="caution">
    <text evidence="9">The sequence shown here is derived from an EMBL/GenBank/DDBJ whole genome shotgun (WGS) entry which is preliminary data.</text>
</comment>
<organism evidence="9 10">
    <name type="scientific">Candidatus Cryptobacteroides merdipullorum</name>
    <dbReference type="NCBI Taxonomy" id="2840771"/>
    <lineage>
        <taxon>Bacteria</taxon>
        <taxon>Pseudomonadati</taxon>
        <taxon>Bacteroidota</taxon>
        <taxon>Bacteroidia</taxon>
        <taxon>Bacteroidales</taxon>
        <taxon>Candidatus Cryptobacteroides</taxon>
    </lineage>
</organism>
<dbReference type="SUPFAM" id="SSF48452">
    <property type="entry name" value="TPR-like"/>
    <property type="match status" value="1"/>
</dbReference>
<evidence type="ECO:0000313" key="10">
    <source>
        <dbReference type="Proteomes" id="UP000886881"/>
    </source>
</evidence>
<dbReference type="GO" id="GO:0009279">
    <property type="term" value="C:cell outer membrane"/>
    <property type="evidence" value="ECO:0007669"/>
    <property type="project" value="UniProtKB-SubCell"/>
</dbReference>
<reference evidence="9" key="1">
    <citation type="submission" date="2020-10" db="EMBL/GenBank/DDBJ databases">
        <authorList>
            <person name="Gilroy R."/>
        </authorList>
    </citation>
    <scope>NUCLEOTIDE SEQUENCE</scope>
    <source>
        <strain evidence="9">ChiHecec2B26-709</strain>
    </source>
</reference>
<feature type="domain" description="SusD-like N-terminal" evidence="8">
    <location>
        <begin position="89"/>
        <end position="226"/>
    </location>
</feature>
<dbReference type="AlphaFoldDB" id="A0A9D1KH94"/>
<reference evidence="9" key="2">
    <citation type="journal article" date="2021" name="PeerJ">
        <title>Extensive microbial diversity within the chicken gut microbiome revealed by metagenomics and culture.</title>
        <authorList>
            <person name="Gilroy R."/>
            <person name="Ravi A."/>
            <person name="Getino M."/>
            <person name="Pursley I."/>
            <person name="Horton D.L."/>
            <person name="Alikhan N.F."/>
            <person name="Baker D."/>
            <person name="Gharbi K."/>
            <person name="Hall N."/>
            <person name="Watson M."/>
            <person name="Adriaenssens E.M."/>
            <person name="Foster-Nyarko E."/>
            <person name="Jarju S."/>
            <person name="Secka A."/>
            <person name="Antonio M."/>
            <person name="Oren A."/>
            <person name="Chaudhuri R.R."/>
            <person name="La Ragione R."/>
            <person name="Hildebrand F."/>
            <person name="Pallen M.J."/>
        </authorList>
    </citation>
    <scope>NUCLEOTIDE SEQUENCE</scope>
    <source>
        <strain evidence="9">ChiHecec2B26-709</strain>
    </source>
</reference>
<dbReference type="InterPro" id="IPR011990">
    <property type="entry name" value="TPR-like_helical_dom_sf"/>
</dbReference>
<evidence type="ECO:0000259" key="7">
    <source>
        <dbReference type="Pfam" id="PF07980"/>
    </source>
</evidence>
<dbReference type="Gene3D" id="1.25.40.390">
    <property type="match status" value="1"/>
</dbReference>
<evidence type="ECO:0000259" key="8">
    <source>
        <dbReference type="Pfam" id="PF14322"/>
    </source>
</evidence>
<evidence type="ECO:0000256" key="4">
    <source>
        <dbReference type="ARBA" id="ARBA00023136"/>
    </source>
</evidence>
<dbReference type="Proteomes" id="UP000886881">
    <property type="component" value="Unassembled WGS sequence"/>
</dbReference>
<feature type="chain" id="PRO_5039731990" evidence="6">
    <location>
        <begin position="23"/>
        <end position="736"/>
    </location>
</feature>
<evidence type="ECO:0000313" key="9">
    <source>
        <dbReference type="EMBL" id="HIT47546.1"/>
    </source>
</evidence>
<dbReference type="Pfam" id="PF07980">
    <property type="entry name" value="SusD_RagB"/>
    <property type="match status" value="1"/>
</dbReference>
<evidence type="ECO:0000256" key="1">
    <source>
        <dbReference type="ARBA" id="ARBA00004442"/>
    </source>
</evidence>
<keyword evidence="3 6" id="KW-0732">Signal</keyword>
<evidence type="ECO:0000256" key="6">
    <source>
        <dbReference type="SAM" id="SignalP"/>
    </source>
</evidence>
<evidence type="ECO:0000256" key="2">
    <source>
        <dbReference type="ARBA" id="ARBA00006275"/>
    </source>
</evidence>
<evidence type="ECO:0000256" key="5">
    <source>
        <dbReference type="ARBA" id="ARBA00023237"/>
    </source>
</evidence>
<gene>
    <name evidence="9" type="ORF">IAC35_06785</name>
</gene>
<comment type="subcellular location">
    <subcellularLocation>
        <location evidence="1">Cell outer membrane</location>
    </subcellularLocation>
</comment>